<feature type="chain" id="PRO_5046245740" description="Secretion system C-terminal sorting domain-containing protein" evidence="1">
    <location>
        <begin position="23"/>
        <end position="653"/>
    </location>
</feature>
<proteinExistence type="predicted"/>
<feature type="signal peptide" evidence="1">
    <location>
        <begin position="1"/>
        <end position="22"/>
    </location>
</feature>
<reference evidence="2 3" key="1">
    <citation type="submission" date="2024-12" db="EMBL/GenBank/DDBJ databases">
        <title>Draft genome sequence of Chryseobacterium kwangjuense AG447.</title>
        <authorList>
            <person name="Cheptsov V.S."/>
            <person name="Belov A."/>
            <person name="Zavarzina A.G."/>
        </authorList>
    </citation>
    <scope>NUCLEOTIDE SEQUENCE [LARGE SCALE GENOMIC DNA]</scope>
    <source>
        <strain evidence="2 3">AG447</strain>
    </source>
</reference>
<keyword evidence="3" id="KW-1185">Reference proteome</keyword>
<protein>
    <recommendedName>
        <fullName evidence="4">Secretion system C-terminal sorting domain-containing protein</fullName>
    </recommendedName>
</protein>
<dbReference type="Proteomes" id="UP001634154">
    <property type="component" value="Unassembled WGS sequence"/>
</dbReference>
<dbReference type="EMBL" id="JBJXVJ010000001">
    <property type="protein sequence ID" value="MFN1216113.1"/>
    <property type="molecule type" value="Genomic_DNA"/>
</dbReference>
<gene>
    <name evidence="2" type="ORF">ACKW6Q_03915</name>
</gene>
<evidence type="ECO:0000313" key="3">
    <source>
        <dbReference type="Proteomes" id="UP001634154"/>
    </source>
</evidence>
<dbReference type="RefSeq" id="WP_409355803.1">
    <property type="nucleotide sequence ID" value="NZ_JBJXVJ010000001.1"/>
</dbReference>
<evidence type="ECO:0000256" key="1">
    <source>
        <dbReference type="SAM" id="SignalP"/>
    </source>
</evidence>
<organism evidence="2 3">
    <name type="scientific">Chryseobacterium kwangjuense</name>
    <dbReference type="NCBI Taxonomy" id="267125"/>
    <lineage>
        <taxon>Bacteria</taxon>
        <taxon>Pseudomonadati</taxon>
        <taxon>Bacteroidota</taxon>
        <taxon>Flavobacteriia</taxon>
        <taxon>Flavobacteriales</taxon>
        <taxon>Weeksellaceae</taxon>
        <taxon>Chryseobacterium group</taxon>
        <taxon>Chryseobacterium</taxon>
    </lineage>
</organism>
<accession>A0ABW9K225</accession>
<keyword evidence="1" id="KW-0732">Signal</keyword>
<evidence type="ECO:0008006" key="4">
    <source>
        <dbReference type="Google" id="ProtNLM"/>
    </source>
</evidence>
<sequence>MKKSLQVLSFLLILILCGFTNAQQQDVITLKKIEVYGQQYTSNVTLYKNAPVNIKVSYSVLKQTASHTNIASSAYFVADMATGSPLQIHVHSGPGFPINYGQSGDYEFYTQVQNASMLIKSANSGNLYLRLTSSAGGVIAYSNKFNTTFSDPTVLNNTISGGGLVEYMGTGPYIAGSIPTVMPPGGTVKYYWQKRMPWNAASSSFSWTNINVNSLNYVPSGTVNMNRYFIRRAVQTEHFGTFFSNEVEVKVNIGGNNLELKVDETNSLYIQGYYPGGGDGLASMAYQWQEKINSVWTNITTDIGNRHKLMIPSTAVPKYYRRVVSSPGVADNISNEIVINPGIYGNTIYKTQNPTLGVVYEGEKIMPGHIPQMSRLVTYMFDGHHYSTEDPMTFQWQKKEVGGTWQDITGATSEIFNVDTPLYVDTEFRRKSSTPNLGDNYSNPIIYVISQFPGIANNNIQFDSGNVQNIMGSIPTGGDGNFEYHWVVDTLPDESIGAIPAMVNTQNSTIDGLASTYPMNMDEYYFTRYVVSDGVWQPSNTIKYSYTNGILLKQALQAKNLKMSVNGPEKKILVIEDKGEVLFNFKNYSKDNVQIYLTGLNGMQSEKIITTTVDNDNFMSSWRIPLSYLPGVYLYKVIFSNGEVKNGKVVLKK</sequence>
<evidence type="ECO:0000313" key="2">
    <source>
        <dbReference type="EMBL" id="MFN1216113.1"/>
    </source>
</evidence>
<comment type="caution">
    <text evidence="2">The sequence shown here is derived from an EMBL/GenBank/DDBJ whole genome shotgun (WGS) entry which is preliminary data.</text>
</comment>
<name>A0ABW9K225_9FLAO</name>